<evidence type="ECO:0000313" key="10">
    <source>
        <dbReference type="Proteomes" id="UP000294834"/>
    </source>
</evidence>
<evidence type="ECO:0000313" key="7">
    <source>
        <dbReference type="EMBL" id="TDB04160.1"/>
    </source>
</evidence>
<dbReference type="Proteomes" id="UP000294834">
    <property type="component" value="Unassembled WGS sequence"/>
</dbReference>
<dbReference type="EMBL" id="SLTX01000002">
    <property type="protein sequence ID" value="TDB04160.1"/>
    <property type="molecule type" value="Genomic_DNA"/>
</dbReference>
<accession>A0A1Y3ZRA3</accession>
<dbReference type="EMBL" id="SLTU01000003">
    <property type="protein sequence ID" value="TDA72044.1"/>
    <property type="molecule type" value="Genomic_DNA"/>
</dbReference>
<evidence type="ECO:0000313" key="12">
    <source>
        <dbReference type="Proteomes" id="UP000441162"/>
    </source>
</evidence>
<evidence type="ECO:0000313" key="5">
    <source>
        <dbReference type="EMBL" id="RGV77879.1"/>
    </source>
</evidence>
<evidence type="ECO:0000313" key="2">
    <source>
        <dbReference type="EMBL" id="KAA5384031.1"/>
    </source>
</evidence>
<dbReference type="EMBL" id="VVZA01000004">
    <property type="protein sequence ID" value="KAA5406626.1"/>
    <property type="molecule type" value="Genomic_DNA"/>
</dbReference>
<dbReference type="AlphaFoldDB" id="A0A1Y3ZRA3"/>
<evidence type="ECO:0000313" key="13">
    <source>
        <dbReference type="Proteomes" id="UP000481616"/>
    </source>
</evidence>
<dbReference type="EMBL" id="QRZL01000008">
    <property type="protein sequence ID" value="RGV77879.1"/>
    <property type="molecule type" value="Genomic_DNA"/>
</dbReference>
<evidence type="ECO:0000313" key="3">
    <source>
        <dbReference type="EMBL" id="KAA5399778.1"/>
    </source>
</evidence>
<dbReference type="Proteomes" id="UP000294527">
    <property type="component" value="Unassembled WGS sequence"/>
</dbReference>
<evidence type="ECO:0000313" key="8">
    <source>
        <dbReference type="Proteomes" id="UP000283678"/>
    </source>
</evidence>
<evidence type="ECO:0000313" key="14">
    <source>
        <dbReference type="Proteomes" id="UP000481700"/>
    </source>
</evidence>
<comment type="caution">
    <text evidence="6">The sequence shown here is derived from an EMBL/GenBank/DDBJ whole genome shotgun (WGS) entry which is preliminary data.</text>
</comment>
<gene>
    <name evidence="5" type="ORF">DWW04_09655</name>
    <name evidence="6" type="ORF">E1I98_23470</name>
    <name evidence="7" type="ORF">E1J06_21770</name>
    <name evidence="4" type="ORF">F2Y51_07185</name>
    <name evidence="3" type="ORF">F2Y58_06570</name>
    <name evidence="2" type="ORF">F2Y61_06995</name>
    <name evidence="1" type="ORF">F2Z07_06405</name>
</gene>
<evidence type="ECO:0000313" key="9">
    <source>
        <dbReference type="Proteomes" id="UP000294527"/>
    </source>
</evidence>
<organism evidence="6 9">
    <name type="scientific">Phocaeicola dorei</name>
    <dbReference type="NCBI Taxonomy" id="357276"/>
    <lineage>
        <taxon>Bacteria</taxon>
        <taxon>Pseudomonadati</taxon>
        <taxon>Bacteroidota</taxon>
        <taxon>Bacteroidia</taxon>
        <taxon>Bacteroidales</taxon>
        <taxon>Bacteroidaceae</taxon>
        <taxon>Phocaeicola</taxon>
    </lineage>
</organism>
<reference evidence="5 8" key="1">
    <citation type="submission" date="2018-08" db="EMBL/GenBank/DDBJ databases">
        <title>A genome reference for cultivated species of the human gut microbiota.</title>
        <authorList>
            <person name="Zou Y."/>
            <person name="Xue W."/>
            <person name="Luo G."/>
        </authorList>
    </citation>
    <scope>NUCLEOTIDE SEQUENCE [LARGE SCALE GENOMIC DNA]</scope>
    <source>
        <strain evidence="5 8">AF14-1AC</strain>
    </source>
</reference>
<reference evidence="9 10" key="3">
    <citation type="journal article" date="2019" name="Nat. Microbiol.">
        <title>Genomic variation and strain-specific functional adaptation in the human gut microbiome during early life.</title>
        <authorList>
            <person name="Vatanen T."/>
            <person name="Plichta D.R."/>
            <person name="Somani J."/>
            <person name="Munch P.C."/>
            <person name="Arthur T.D."/>
            <person name="Hall A.B."/>
            <person name="Rudolf S."/>
            <person name="Oakeley E.J."/>
            <person name="Ke X."/>
            <person name="Young R.A."/>
            <person name="Haiser H.J."/>
            <person name="Kolde R."/>
            <person name="Yassour M."/>
            <person name="Luopajarvi K."/>
            <person name="Siljander H."/>
            <person name="Virtanen S.M."/>
            <person name="Ilonen J."/>
            <person name="Uibo R."/>
            <person name="Tillmann V."/>
            <person name="Mokurov S."/>
            <person name="Dorshakova N."/>
            <person name="Porter J.A."/>
            <person name="McHardy A.C."/>
            <person name="Lahdesmaki H."/>
            <person name="Vlamakis H."/>
            <person name="Huttenhower C."/>
            <person name="Knip M."/>
            <person name="Xavier R.J."/>
        </authorList>
    </citation>
    <scope>NUCLEOTIDE SEQUENCE [LARGE SCALE GENOMIC DNA]</scope>
    <source>
        <strain evidence="6 9">RJX1047</strain>
        <strain evidence="7 10">RJX1052</strain>
    </source>
</reference>
<dbReference type="Proteomes" id="UP000347681">
    <property type="component" value="Unassembled WGS sequence"/>
</dbReference>
<dbReference type="Proteomes" id="UP000481616">
    <property type="component" value="Unassembled WGS sequence"/>
</dbReference>
<proteinExistence type="predicted"/>
<dbReference type="Proteomes" id="UP000283678">
    <property type="component" value="Unassembled WGS sequence"/>
</dbReference>
<dbReference type="Proteomes" id="UP000481700">
    <property type="component" value="Unassembled WGS sequence"/>
</dbReference>
<evidence type="ECO:0000313" key="6">
    <source>
        <dbReference type="EMBL" id="TDA72044.1"/>
    </source>
</evidence>
<evidence type="ECO:0000313" key="4">
    <source>
        <dbReference type="EMBL" id="KAA5406626.1"/>
    </source>
</evidence>
<dbReference type="EMBL" id="VVZV01000006">
    <property type="protein sequence ID" value="KAA5321726.1"/>
    <property type="molecule type" value="Genomic_DNA"/>
</dbReference>
<reference evidence="11 12" key="2">
    <citation type="journal article" date="2019" name="Nat. Med.">
        <title>A library of human gut bacterial isolates paired with longitudinal multiomics data enables mechanistic microbiome research.</title>
        <authorList>
            <person name="Poyet M."/>
            <person name="Groussin M."/>
            <person name="Gibbons S.M."/>
            <person name="Avila-Pacheco J."/>
            <person name="Jiang X."/>
            <person name="Kearney S.M."/>
            <person name="Perrotta A.R."/>
            <person name="Berdy B."/>
            <person name="Zhao S."/>
            <person name="Lieberman T.D."/>
            <person name="Swanson P.K."/>
            <person name="Smith M."/>
            <person name="Roesemann S."/>
            <person name="Alexander J.E."/>
            <person name="Rich S.A."/>
            <person name="Livny J."/>
            <person name="Vlamakis H."/>
            <person name="Clish C."/>
            <person name="Bullock K."/>
            <person name="Deik A."/>
            <person name="Scott J."/>
            <person name="Pierce K.A."/>
            <person name="Xavier R.J."/>
            <person name="Alm E.J."/>
        </authorList>
    </citation>
    <scope>NUCLEOTIDE SEQUENCE [LARGE SCALE GENOMIC DNA]</scope>
    <source>
        <strain evidence="3 13">BIOML-A1</strain>
        <strain evidence="1 14">BIOML-A25</strain>
        <strain evidence="4 12">BIOML-A4</strain>
        <strain evidence="2 11">BIOML-A5</strain>
    </source>
</reference>
<dbReference type="Proteomes" id="UP000441162">
    <property type="component" value="Unassembled WGS sequence"/>
</dbReference>
<sequence>MLFRTLIFQPPEYFKTHPTTNRQRGIYIHVFFLFYIKCKEVQITASQYNIFCNFPASGKAPE</sequence>
<dbReference type="EMBL" id="VVZB01000003">
    <property type="protein sequence ID" value="KAA5384031.1"/>
    <property type="molecule type" value="Genomic_DNA"/>
</dbReference>
<evidence type="ECO:0000313" key="1">
    <source>
        <dbReference type="EMBL" id="KAA5321726.1"/>
    </source>
</evidence>
<dbReference type="EMBL" id="VVYY01000004">
    <property type="protein sequence ID" value="KAA5399778.1"/>
    <property type="molecule type" value="Genomic_DNA"/>
</dbReference>
<name>A0A1Y3ZRA3_9BACT</name>
<evidence type="ECO:0000313" key="11">
    <source>
        <dbReference type="Proteomes" id="UP000347681"/>
    </source>
</evidence>
<protein>
    <submittedName>
        <fullName evidence="6">Uncharacterized protein</fullName>
    </submittedName>
</protein>